<protein>
    <submittedName>
        <fullName evidence="3">Peptidase, M23 family</fullName>
    </submittedName>
</protein>
<dbReference type="AlphaFoldDB" id="B6FXK0"/>
<gene>
    <name evidence="3" type="ORF">CLOHIR_00599</name>
</gene>
<feature type="domain" description="M23ase beta-sheet core" evidence="2">
    <location>
        <begin position="158"/>
        <end position="255"/>
    </location>
</feature>
<dbReference type="EMBL" id="ABWP01000023">
    <property type="protein sequence ID" value="EEA85748.1"/>
    <property type="molecule type" value="Genomic_DNA"/>
</dbReference>
<dbReference type="InterPro" id="IPR011055">
    <property type="entry name" value="Dup_hybrid_motif"/>
</dbReference>
<evidence type="ECO:0000259" key="2">
    <source>
        <dbReference type="Pfam" id="PF01551"/>
    </source>
</evidence>
<dbReference type="PANTHER" id="PTHR21666">
    <property type="entry name" value="PEPTIDASE-RELATED"/>
    <property type="match status" value="1"/>
</dbReference>
<keyword evidence="1" id="KW-1133">Transmembrane helix</keyword>
<proteinExistence type="predicted"/>
<dbReference type="CDD" id="cd12797">
    <property type="entry name" value="M23_peptidase"/>
    <property type="match status" value="1"/>
</dbReference>
<dbReference type="PANTHER" id="PTHR21666:SF270">
    <property type="entry name" value="MUREIN HYDROLASE ACTIVATOR ENVC"/>
    <property type="match status" value="1"/>
</dbReference>
<dbReference type="Pfam" id="PF01551">
    <property type="entry name" value="Peptidase_M23"/>
    <property type="match status" value="1"/>
</dbReference>
<reference evidence="3 4" key="2">
    <citation type="submission" date="2008-10" db="EMBL/GenBank/DDBJ databases">
        <title>Draft genome sequence of Clostridium hiranonis (DSM 13275).</title>
        <authorList>
            <person name="Sudarsanam P."/>
            <person name="Ley R."/>
            <person name="Guruge J."/>
            <person name="Turnbaugh P.J."/>
            <person name="Mahowald M."/>
            <person name="Liep D."/>
            <person name="Gordon J."/>
        </authorList>
    </citation>
    <scope>NUCLEOTIDE SEQUENCE [LARGE SCALE GENOMIC DNA]</scope>
    <source>
        <strain evidence="3 4">DSM 13275</strain>
    </source>
</reference>
<feature type="transmembrane region" description="Helical" evidence="1">
    <location>
        <begin position="7"/>
        <end position="26"/>
    </location>
</feature>
<keyword evidence="4" id="KW-1185">Reference proteome</keyword>
<evidence type="ECO:0000313" key="3">
    <source>
        <dbReference type="EMBL" id="EEA85748.1"/>
    </source>
</evidence>
<comment type="caution">
    <text evidence="3">The sequence shown here is derived from an EMBL/GenBank/DDBJ whole genome shotgun (WGS) entry which is preliminary data.</text>
</comment>
<dbReference type="InterPro" id="IPR016047">
    <property type="entry name" value="M23ase_b-sheet_dom"/>
</dbReference>
<dbReference type="eggNOG" id="COG0739">
    <property type="taxonomic scope" value="Bacteria"/>
</dbReference>
<dbReference type="OrthoDB" id="9809488at2"/>
<dbReference type="Gene3D" id="2.70.70.10">
    <property type="entry name" value="Glucose Permease (Domain IIA)"/>
    <property type="match status" value="1"/>
</dbReference>
<dbReference type="SUPFAM" id="SSF51261">
    <property type="entry name" value="Duplicated hybrid motif"/>
    <property type="match status" value="1"/>
</dbReference>
<dbReference type="GO" id="GO:0004222">
    <property type="term" value="F:metalloendopeptidase activity"/>
    <property type="evidence" value="ECO:0007669"/>
    <property type="project" value="TreeGrafter"/>
</dbReference>
<organism evidence="3 4">
    <name type="scientific">Peptacetobacter hiranonis (strain DSM 13275 / JCM 10541 / KCTC 15199 / TO-931)</name>
    <name type="common">Clostridium hiranonis</name>
    <dbReference type="NCBI Taxonomy" id="500633"/>
    <lineage>
        <taxon>Bacteria</taxon>
        <taxon>Bacillati</taxon>
        <taxon>Bacillota</taxon>
        <taxon>Clostridia</taxon>
        <taxon>Peptostreptococcales</taxon>
        <taxon>Peptostreptococcaceae</taxon>
        <taxon>Peptacetobacter</taxon>
    </lineage>
</organism>
<dbReference type="InterPro" id="IPR050570">
    <property type="entry name" value="Cell_wall_metabolism_enzyme"/>
</dbReference>
<name>B6FXK0_PEPHT</name>
<dbReference type="STRING" id="500633.CLOHIR_00599"/>
<reference evidence="3 4" key="1">
    <citation type="submission" date="2008-09" db="EMBL/GenBank/DDBJ databases">
        <authorList>
            <person name="Fulton L."/>
            <person name="Clifton S."/>
            <person name="Fulton B."/>
            <person name="Xu J."/>
            <person name="Minx P."/>
            <person name="Pepin K.H."/>
            <person name="Johnson M."/>
            <person name="Thiruvilangam P."/>
            <person name="Bhonagiri V."/>
            <person name="Nash W.E."/>
            <person name="Mardis E.R."/>
            <person name="Wilson R.K."/>
        </authorList>
    </citation>
    <scope>NUCLEOTIDE SEQUENCE [LARGE SCALE GENOMIC DNA]</scope>
    <source>
        <strain evidence="3 4">DSM 13275</strain>
    </source>
</reference>
<dbReference type="Proteomes" id="UP000003178">
    <property type="component" value="Unassembled WGS sequence"/>
</dbReference>
<keyword evidence="1" id="KW-0812">Transmembrane</keyword>
<evidence type="ECO:0000256" key="1">
    <source>
        <dbReference type="SAM" id="Phobius"/>
    </source>
</evidence>
<dbReference type="HOGENOM" id="CLU_075482_0_0_9"/>
<keyword evidence="1" id="KW-0472">Membrane</keyword>
<evidence type="ECO:0000313" key="4">
    <source>
        <dbReference type="Proteomes" id="UP000003178"/>
    </source>
</evidence>
<feature type="transmembrane region" description="Helical" evidence="1">
    <location>
        <begin position="63"/>
        <end position="83"/>
    </location>
</feature>
<sequence length="293" mass="33792">MDKFLKVIKKLYWLGFIGLIGTFTHIRFLEYFYLFFILGIVDFILSLAIITKYEDDNDNEDIINLKFLFQNLGMLFGIPIIYIKNLFRLPNVKSYKPEVLYSLPFEGKWLVANGGIDKTNSHSWGVCNQRYAYDFYILENEKSFKGDGRKVTNYNCYEEPILSPADGIVVEIKNLFNDTPIPEVQEAICACSDIRGNYIVIKHSENEYSTIAHIKKDSFCVNVGENIKRGQKIALCGNSGNTSEPHIHFQIQQGKNFLLSASLPISFIDIKNIPYQEERQFISRGQFIESQIE</sequence>
<accession>B6FXK0</accession>
<feature type="transmembrane region" description="Helical" evidence="1">
    <location>
        <begin position="32"/>
        <end position="51"/>
    </location>
</feature>
<dbReference type="RefSeq" id="WP_006439528.1">
    <property type="nucleotide sequence ID" value="NZ_DS995355.1"/>
</dbReference>